<dbReference type="AlphaFoldDB" id="A0A0K2TYS4"/>
<feature type="non-terminal residue" evidence="1">
    <location>
        <position position="54"/>
    </location>
</feature>
<proteinExistence type="predicted"/>
<accession>A0A0K2TYS4</accession>
<protein>
    <submittedName>
        <fullName evidence="1">Uncharacterized protein</fullName>
    </submittedName>
</protein>
<reference evidence="1" key="1">
    <citation type="submission" date="2014-05" db="EMBL/GenBank/DDBJ databases">
        <authorList>
            <person name="Chronopoulou M."/>
        </authorList>
    </citation>
    <scope>NUCLEOTIDE SEQUENCE</scope>
    <source>
        <tissue evidence="1">Whole organism</tissue>
    </source>
</reference>
<dbReference type="EMBL" id="HACA01013818">
    <property type="protein sequence ID" value="CDW31179.1"/>
    <property type="molecule type" value="Transcribed_RNA"/>
</dbReference>
<sequence>SGYPQLASSNCLNHSHTKECQDLNPVVSFHSHFRLEKKIIITINIAAYSPRRYL</sequence>
<organism evidence="1">
    <name type="scientific">Lepeophtheirus salmonis</name>
    <name type="common">Salmon louse</name>
    <name type="synonym">Caligus salmonis</name>
    <dbReference type="NCBI Taxonomy" id="72036"/>
    <lineage>
        <taxon>Eukaryota</taxon>
        <taxon>Metazoa</taxon>
        <taxon>Ecdysozoa</taxon>
        <taxon>Arthropoda</taxon>
        <taxon>Crustacea</taxon>
        <taxon>Multicrustacea</taxon>
        <taxon>Hexanauplia</taxon>
        <taxon>Copepoda</taxon>
        <taxon>Siphonostomatoida</taxon>
        <taxon>Caligidae</taxon>
        <taxon>Lepeophtheirus</taxon>
    </lineage>
</organism>
<feature type="non-terminal residue" evidence="1">
    <location>
        <position position="1"/>
    </location>
</feature>
<evidence type="ECO:0000313" key="1">
    <source>
        <dbReference type="EMBL" id="CDW31179.1"/>
    </source>
</evidence>
<name>A0A0K2TYS4_LEPSM</name>